<dbReference type="GO" id="GO:0004222">
    <property type="term" value="F:metalloendopeptidase activity"/>
    <property type="evidence" value="ECO:0007669"/>
    <property type="project" value="TreeGrafter"/>
</dbReference>
<reference evidence="2 3" key="1">
    <citation type="submission" date="2016-03" db="EMBL/GenBank/DDBJ databases">
        <authorList>
            <person name="Ploux O."/>
        </authorList>
    </citation>
    <scope>NUCLEOTIDE SEQUENCE [LARGE SCALE GENOMIC DNA]</scope>
    <source>
        <strain evidence="2 3">UAMH 11012</strain>
    </source>
</reference>
<dbReference type="PANTHER" id="PTHR22726">
    <property type="entry name" value="METALLOENDOPEPTIDASE OMA1"/>
    <property type="match status" value="1"/>
</dbReference>
<proteinExistence type="predicted"/>
<keyword evidence="3" id="KW-1185">Reference proteome</keyword>
<name>A0A1L7XNN6_9HELO</name>
<feature type="compositionally biased region" description="Basic and acidic residues" evidence="1">
    <location>
        <begin position="290"/>
        <end position="302"/>
    </location>
</feature>
<dbReference type="OrthoDB" id="7464992at2759"/>
<dbReference type="AlphaFoldDB" id="A0A1L7XNN6"/>
<feature type="compositionally biased region" description="Low complexity" evidence="1">
    <location>
        <begin position="58"/>
        <end position="72"/>
    </location>
</feature>
<accession>A0A1L7XNN6</accession>
<dbReference type="GO" id="GO:0005743">
    <property type="term" value="C:mitochondrial inner membrane"/>
    <property type="evidence" value="ECO:0007669"/>
    <property type="project" value="TreeGrafter"/>
</dbReference>
<evidence type="ECO:0000256" key="1">
    <source>
        <dbReference type="SAM" id="MobiDB-lite"/>
    </source>
</evidence>
<dbReference type="PANTHER" id="PTHR22726:SF1">
    <property type="entry name" value="METALLOENDOPEPTIDASE OMA1, MITOCHONDRIAL"/>
    <property type="match status" value="1"/>
</dbReference>
<evidence type="ECO:0000313" key="3">
    <source>
        <dbReference type="Proteomes" id="UP000184330"/>
    </source>
</evidence>
<dbReference type="EMBL" id="FJOG01000038">
    <property type="protein sequence ID" value="CZR66643.1"/>
    <property type="molecule type" value="Genomic_DNA"/>
</dbReference>
<feature type="region of interest" description="Disordered" evidence="1">
    <location>
        <begin position="50"/>
        <end position="84"/>
    </location>
</feature>
<evidence type="ECO:0000313" key="2">
    <source>
        <dbReference type="EMBL" id="CZR66643.1"/>
    </source>
</evidence>
<gene>
    <name evidence="2" type="ORF">PAC_16544</name>
</gene>
<dbReference type="GO" id="GO:0006515">
    <property type="term" value="P:protein quality control for misfolded or incompletely synthesized proteins"/>
    <property type="evidence" value="ECO:0007669"/>
    <property type="project" value="TreeGrafter"/>
</dbReference>
<organism evidence="2 3">
    <name type="scientific">Phialocephala subalpina</name>
    <dbReference type="NCBI Taxonomy" id="576137"/>
    <lineage>
        <taxon>Eukaryota</taxon>
        <taxon>Fungi</taxon>
        <taxon>Dikarya</taxon>
        <taxon>Ascomycota</taxon>
        <taxon>Pezizomycotina</taxon>
        <taxon>Leotiomycetes</taxon>
        <taxon>Helotiales</taxon>
        <taxon>Mollisiaceae</taxon>
        <taxon>Phialocephala</taxon>
        <taxon>Phialocephala fortinii species complex</taxon>
    </lineage>
</organism>
<protein>
    <submittedName>
        <fullName evidence="2">Uncharacterized protein</fullName>
    </submittedName>
</protein>
<dbReference type="Proteomes" id="UP000184330">
    <property type="component" value="Unassembled WGS sequence"/>
</dbReference>
<feature type="region of interest" description="Disordered" evidence="1">
    <location>
        <begin position="290"/>
        <end position="326"/>
    </location>
</feature>
<sequence length="339" mass="39039">MSSTIRLQDNSRYDTMLSRTNCYRAKLLSKPSIRLFTFLQKRFANQYRPVRKQQWNQAPPAASPYASPWPGAQQPDSRFSPSRRANMPKSLHQLELHQSLPSASFGSRFWKWAALAFQVLRAAHKHPDIIWPADYPFTKTIQRVFDRVLKAYGFSPGDWKLHVVASPDIWNPDYLLSQHILVHSGILPVCKDEDGLAAALCKQIVQVQSNYYGECSDGVFLKEVWVIATPYLAWRYFIHSNENRIATKMETESDYISLKMLDKAGFDELQDEKRIDLWYKQRIQKMKKNVSEKLEKGKEGPSKEAVLLPTEIPERPKQGPSDTQGSALDVVFSGFLRMK</sequence>
<dbReference type="STRING" id="576137.A0A1L7XNN6"/>
<dbReference type="InterPro" id="IPR051156">
    <property type="entry name" value="Mito/Outer_Membr_Metalloprot"/>
</dbReference>
<dbReference type="GO" id="GO:0034982">
    <property type="term" value="P:mitochondrial protein processing"/>
    <property type="evidence" value="ECO:0007669"/>
    <property type="project" value="TreeGrafter"/>
</dbReference>